<dbReference type="PANTHER" id="PTHR42928">
    <property type="entry name" value="TRICARBOXYLATE-BINDING PROTEIN"/>
    <property type="match status" value="1"/>
</dbReference>
<sequence>MRIKSIIAAFMCSISAAYAVEDFPNKPISIIVPASPGGTADIAARMLAEPLSKALGQPIVVENKGGAAGNIAVQHLFKSKSDGHTLLMQYSGFHLITPHFMKVNWDPIKDFTPIAQIVSAPQVLVVKKDLPVKTMKEFVDYAKANPNKLNYGSSGNGSLHHVSAELLNYTANIKTTNIPYAGAGPALTDLLAGHIDFLLTTPPPLISHIDSGAIKPLVVTASQRLASLPNVPSASEVDLPDLQISSWFSLYAQKDIPESVVQRLNTEIQKIMQDAVFQEKLKGLGADVEFVGAVELGKRAKAEFEFWGDLVKKTNLVEGK</sequence>
<dbReference type="PANTHER" id="PTHR42928:SF5">
    <property type="entry name" value="BLR1237 PROTEIN"/>
    <property type="match status" value="1"/>
</dbReference>
<dbReference type="SUPFAM" id="SSF53850">
    <property type="entry name" value="Periplasmic binding protein-like II"/>
    <property type="match status" value="1"/>
</dbReference>
<dbReference type="EMBL" id="JABGBN010000012">
    <property type="protein sequence ID" value="NOL52565.1"/>
    <property type="molecule type" value="Genomic_DNA"/>
</dbReference>
<reference evidence="3 4" key="1">
    <citation type="submission" date="2020-05" db="EMBL/GenBank/DDBJ databases">
        <authorList>
            <person name="Niu N."/>
        </authorList>
    </citation>
    <scope>NUCLEOTIDE SEQUENCE [LARGE SCALE GENOMIC DNA]</scope>
    <source>
        <strain evidence="3 4">3340-03</strain>
    </source>
</reference>
<dbReference type="PIRSF" id="PIRSF017082">
    <property type="entry name" value="YflP"/>
    <property type="match status" value="1"/>
</dbReference>
<comment type="caution">
    <text evidence="3">The sequence shown here is derived from an EMBL/GenBank/DDBJ whole genome shotgun (WGS) entry which is preliminary data.</text>
</comment>
<name>A0A849P9V0_9BURK</name>
<feature type="chain" id="PRO_5032340861" evidence="2">
    <location>
        <begin position="20"/>
        <end position="320"/>
    </location>
</feature>
<dbReference type="AlphaFoldDB" id="A0A849P9V0"/>
<dbReference type="Pfam" id="PF03401">
    <property type="entry name" value="TctC"/>
    <property type="match status" value="1"/>
</dbReference>
<protein>
    <submittedName>
        <fullName evidence="3">Tripartite tricarboxylate transporter substrate binding protein</fullName>
    </submittedName>
</protein>
<comment type="similarity">
    <text evidence="1">Belongs to the UPF0065 (bug) family.</text>
</comment>
<dbReference type="CDD" id="cd07012">
    <property type="entry name" value="PBP2_Bug_TTT"/>
    <property type="match status" value="1"/>
</dbReference>
<feature type="signal peptide" evidence="2">
    <location>
        <begin position="1"/>
        <end position="19"/>
    </location>
</feature>
<dbReference type="Gene3D" id="3.40.190.150">
    <property type="entry name" value="Bordetella uptake gene, domain 1"/>
    <property type="match status" value="1"/>
</dbReference>
<accession>A0A849P9V0</accession>
<keyword evidence="2" id="KW-0732">Signal</keyword>
<dbReference type="RefSeq" id="WP_171681253.1">
    <property type="nucleotide sequence ID" value="NZ_JABGBN010000012.1"/>
</dbReference>
<dbReference type="Gene3D" id="3.40.190.10">
    <property type="entry name" value="Periplasmic binding protein-like II"/>
    <property type="match status" value="1"/>
</dbReference>
<gene>
    <name evidence="3" type="ORF">HKX39_10345</name>
</gene>
<dbReference type="InterPro" id="IPR005064">
    <property type="entry name" value="BUG"/>
</dbReference>
<dbReference type="Proteomes" id="UP000537862">
    <property type="component" value="Unassembled WGS sequence"/>
</dbReference>
<evidence type="ECO:0000256" key="1">
    <source>
        <dbReference type="ARBA" id="ARBA00006987"/>
    </source>
</evidence>
<evidence type="ECO:0000313" key="4">
    <source>
        <dbReference type="Proteomes" id="UP000537862"/>
    </source>
</evidence>
<proteinExistence type="inferred from homology"/>
<dbReference type="InterPro" id="IPR042100">
    <property type="entry name" value="Bug_dom1"/>
</dbReference>
<evidence type="ECO:0000313" key="3">
    <source>
        <dbReference type="EMBL" id="NOL52565.1"/>
    </source>
</evidence>
<keyword evidence="4" id="KW-1185">Reference proteome</keyword>
<organism evidence="3 4">
    <name type="scientific">Pelistega suis</name>
    <dbReference type="NCBI Taxonomy" id="1631957"/>
    <lineage>
        <taxon>Bacteria</taxon>
        <taxon>Pseudomonadati</taxon>
        <taxon>Pseudomonadota</taxon>
        <taxon>Betaproteobacteria</taxon>
        <taxon>Burkholderiales</taxon>
        <taxon>Alcaligenaceae</taxon>
        <taxon>Pelistega</taxon>
    </lineage>
</organism>
<evidence type="ECO:0000256" key="2">
    <source>
        <dbReference type="SAM" id="SignalP"/>
    </source>
</evidence>